<protein>
    <submittedName>
        <fullName evidence="1">Uncharacterized protein</fullName>
    </submittedName>
</protein>
<accession>A0A6A7KB86</accession>
<keyword evidence="2" id="KW-1185">Reference proteome</keyword>
<dbReference type="AlphaFoldDB" id="A0A6A7KB86"/>
<comment type="caution">
    <text evidence="1">The sequence shown here is derived from an EMBL/GenBank/DDBJ whole genome shotgun (WGS) entry which is preliminary data.</text>
</comment>
<organism evidence="1 2">
    <name type="scientific">Alkalibaculum sporogenes</name>
    <dbReference type="NCBI Taxonomy" id="2655001"/>
    <lineage>
        <taxon>Bacteria</taxon>
        <taxon>Bacillati</taxon>
        <taxon>Bacillota</taxon>
        <taxon>Clostridia</taxon>
        <taxon>Eubacteriales</taxon>
        <taxon>Eubacteriaceae</taxon>
        <taxon>Alkalibaculum</taxon>
    </lineage>
</organism>
<proteinExistence type="predicted"/>
<evidence type="ECO:0000313" key="2">
    <source>
        <dbReference type="Proteomes" id="UP000440004"/>
    </source>
</evidence>
<dbReference type="RefSeq" id="WP_152805747.1">
    <property type="nucleotide sequence ID" value="NZ_WHNX01000027.1"/>
</dbReference>
<name>A0A6A7KB86_9FIRM</name>
<gene>
    <name evidence="1" type="ORF">GC105_13435</name>
</gene>
<evidence type="ECO:0000313" key="1">
    <source>
        <dbReference type="EMBL" id="MPW26788.1"/>
    </source>
</evidence>
<dbReference type="EMBL" id="WHNX01000027">
    <property type="protein sequence ID" value="MPW26788.1"/>
    <property type="molecule type" value="Genomic_DNA"/>
</dbReference>
<reference evidence="1 2" key="1">
    <citation type="submission" date="2019-10" db="EMBL/GenBank/DDBJ databases">
        <title>Alkalibaculum tamaniensis sp.nov., a new alkaliphilic acetogen, isolated on methoxylated aromatics from a mud volcano.</title>
        <authorList>
            <person name="Khomyakova M.A."/>
            <person name="Merkel A.Y."/>
            <person name="Bonch-Osmolovskaya E.A."/>
            <person name="Slobodkin A.I."/>
        </authorList>
    </citation>
    <scope>NUCLEOTIDE SEQUENCE [LARGE SCALE GENOMIC DNA]</scope>
    <source>
        <strain evidence="1 2">M08DMB</strain>
    </source>
</reference>
<dbReference type="Proteomes" id="UP000440004">
    <property type="component" value="Unassembled WGS sequence"/>
</dbReference>
<sequence>MENRIKNKIVMELNPQKIYYLNMGPISIFVVVWNEEINKREKRKYIRRILKNIESPFDIIVYSNDEFEKNMYIVNSLTYDVVKHGEILYDKGVIEMIK</sequence>